<dbReference type="PANTHER" id="PTHR43156:SF2">
    <property type="entry name" value="STAGE II SPORULATION PROTEIN E"/>
    <property type="match status" value="1"/>
</dbReference>
<protein>
    <submittedName>
        <fullName evidence="3">SpoIIE family protein phosphatase</fullName>
    </submittedName>
</protein>
<accession>A0ABT4BDA7</accession>
<dbReference type="EMBL" id="JAPNTZ010000016">
    <property type="protein sequence ID" value="MCY1143593.1"/>
    <property type="molecule type" value="Genomic_DNA"/>
</dbReference>
<proteinExistence type="predicted"/>
<evidence type="ECO:0000313" key="4">
    <source>
        <dbReference type="Proteomes" id="UP001151002"/>
    </source>
</evidence>
<organism evidence="3 4">
    <name type="scientific">Paractinoplanes pyxinae</name>
    <dbReference type="NCBI Taxonomy" id="2997416"/>
    <lineage>
        <taxon>Bacteria</taxon>
        <taxon>Bacillati</taxon>
        <taxon>Actinomycetota</taxon>
        <taxon>Actinomycetes</taxon>
        <taxon>Micromonosporales</taxon>
        <taxon>Micromonosporaceae</taxon>
        <taxon>Paractinoplanes</taxon>
    </lineage>
</organism>
<comment type="caution">
    <text evidence="3">The sequence shown here is derived from an EMBL/GenBank/DDBJ whole genome shotgun (WGS) entry which is preliminary data.</text>
</comment>
<reference evidence="3" key="1">
    <citation type="submission" date="2022-11" db="EMBL/GenBank/DDBJ databases">
        <authorList>
            <person name="Somphong A."/>
            <person name="Phongsopitanun W."/>
        </authorList>
    </citation>
    <scope>NUCLEOTIDE SEQUENCE</scope>
    <source>
        <strain evidence="3">Pm04-4</strain>
    </source>
</reference>
<dbReference type="Pfam" id="PF07228">
    <property type="entry name" value="SpoIIE"/>
    <property type="match status" value="1"/>
</dbReference>
<sequence>MAVPVRPELPDAVLAARYLVASPDKAAGGDRFDAVPLADGSVALVVGDIVGHGVAASAAMSQLRSVLNAVLTRTGDLEQALDWADDLAARAASMRAATVCVAVLEPATGRLRYTTCGHPPPLATTPEGATRFLPPSGGGPLGTGSQRVIAEATLADDEVLLLYTDGLIERPGQSTRDAMTELATVIGDAVANRLLPVGAPESAPERVCEQGMELITRRGYDDDVTALAVQRRPAPVTPLSLDLLAEPGGLAVLRETIRDWSRQMGPAVRDEQAIDLAVSELMANAIEHADRLDVAGRGGVFPIEIDLSDGELLASAAVRVLFHARDRSAAHGHPLTLRAVPGSNAADVLDLVGLPWQPATVR</sequence>
<feature type="domain" description="PPM-type phosphatase" evidence="2">
    <location>
        <begin position="9"/>
        <end position="231"/>
    </location>
</feature>
<dbReference type="InterPro" id="IPR036890">
    <property type="entry name" value="HATPase_C_sf"/>
</dbReference>
<evidence type="ECO:0000256" key="1">
    <source>
        <dbReference type="ARBA" id="ARBA00022801"/>
    </source>
</evidence>
<keyword evidence="4" id="KW-1185">Reference proteome</keyword>
<dbReference type="InterPro" id="IPR036457">
    <property type="entry name" value="PPM-type-like_dom_sf"/>
</dbReference>
<dbReference type="RefSeq" id="WP_267568125.1">
    <property type="nucleotide sequence ID" value="NZ_JAPNTZ010000016.1"/>
</dbReference>
<dbReference type="Gene3D" id="3.60.40.10">
    <property type="entry name" value="PPM-type phosphatase domain"/>
    <property type="match status" value="1"/>
</dbReference>
<evidence type="ECO:0000313" key="3">
    <source>
        <dbReference type="EMBL" id="MCY1143593.1"/>
    </source>
</evidence>
<dbReference type="SUPFAM" id="SSF81606">
    <property type="entry name" value="PP2C-like"/>
    <property type="match status" value="1"/>
</dbReference>
<dbReference type="Proteomes" id="UP001151002">
    <property type="component" value="Unassembled WGS sequence"/>
</dbReference>
<keyword evidence="1" id="KW-0378">Hydrolase</keyword>
<dbReference type="InterPro" id="IPR052016">
    <property type="entry name" value="Bact_Sigma-Reg"/>
</dbReference>
<gene>
    <name evidence="3" type="ORF">OWR29_36805</name>
</gene>
<dbReference type="InterPro" id="IPR001932">
    <property type="entry name" value="PPM-type_phosphatase-like_dom"/>
</dbReference>
<name>A0ABT4BDA7_9ACTN</name>
<dbReference type="PANTHER" id="PTHR43156">
    <property type="entry name" value="STAGE II SPORULATION PROTEIN E-RELATED"/>
    <property type="match status" value="1"/>
</dbReference>
<evidence type="ECO:0000259" key="2">
    <source>
        <dbReference type="SMART" id="SM00331"/>
    </source>
</evidence>
<dbReference type="SMART" id="SM00331">
    <property type="entry name" value="PP2C_SIG"/>
    <property type="match status" value="1"/>
</dbReference>
<dbReference type="Gene3D" id="3.30.565.10">
    <property type="entry name" value="Histidine kinase-like ATPase, C-terminal domain"/>
    <property type="match status" value="1"/>
</dbReference>